<dbReference type="EMBL" id="BJNH01000113">
    <property type="protein sequence ID" value="GEC29241.1"/>
    <property type="molecule type" value="Genomic_DNA"/>
</dbReference>
<feature type="region of interest" description="Disordered" evidence="1">
    <location>
        <begin position="41"/>
        <end position="62"/>
    </location>
</feature>
<sequence>MAAHDYLPAEASVDDWQAWADEQLAPLGLSTVLLQAAAEAGRRRQESASPLAPRATPGQDRWSETVVVFRERTGWEIDDQDGLPKTIHPSGAFQVVVTTGRGGVGSLKAASPTPKNGLGAVVRALIDRRPLTIPMMNRRGEPIDVEEYNEPELWLFLTDYHDGMIYSELSCPSARQGDEVVEYRRRIPLPPVAFEPASDVDLPPVEAPDDDPHTSHVVDVEPLE</sequence>
<evidence type="ECO:0000256" key="1">
    <source>
        <dbReference type="SAM" id="MobiDB-lite"/>
    </source>
</evidence>
<feature type="compositionally biased region" description="Basic and acidic residues" evidence="1">
    <location>
        <begin position="210"/>
        <end position="224"/>
    </location>
</feature>
<dbReference type="Proteomes" id="UP000320693">
    <property type="component" value="Unassembled WGS sequence"/>
</dbReference>
<reference evidence="2 3" key="1">
    <citation type="submission" date="2019-06" db="EMBL/GenBank/DDBJ databases">
        <title>Whole genome shotgun sequence of Pseudonocardia saturnea NBRC 14499.</title>
        <authorList>
            <person name="Hosoyama A."/>
            <person name="Uohara A."/>
            <person name="Ohji S."/>
            <person name="Ichikawa N."/>
        </authorList>
    </citation>
    <scope>NUCLEOTIDE SEQUENCE [LARGE SCALE GENOMIC DNA]</scope>
    <source>
        <strain evidence="2 3">NBRC 14499</strain>
    </source>
</reference>
<organism evidence="2 3">
    <name type="scientific">Pseudonocardia saturnea</name>
    <dbReference type="NCBI Taxonomy" id="33909"/>
    <lineage>
        <taxon>Bacteria</taxon>
        <taxon>Bacillati</taxon>
        <taxon>Actinomycetota</taxon>
        <taxon>Actinomycetes</taxon>
        <taxon>Pseudonocardiales</taxon>
        <taxon>Pseudonocardiaceae</taxon>
        <taxon>Pseudonocardia</taxon>
    </lineage>
</organism>
<gene>
    <name evidence="2" type="ORF">PSA01_62700</name>
</gene>
<name>A0ABQ0S8J4_9PSEU</name>
<evidence type="ECO:0000313" key="3">
    <source>
        <dbReference type="Proteomes" id="UP000320693"/>
    </source>
</evidence>
<protein>
    <submittedName>
        <fullName evidence="2">Uncharacterized protein</fullName>
    </submittedName>
</protein>
<proteinExistence type="predicted"/>
<comment type="caution">
    <text evidence="2">The sequence shown here is derived from an EMBL/GenBank/DDBJ whole genome shotgun (WGS) entry which is preliminary data.</text>
</comment>
<accession>A0ABQ0S8J4</accession>
<keyword evidence="3" id="KW-1185">Reference proteome</keyword>
<evidence type="ECO:0000313" key="2">
    <source>
        <dbReference type="EMBL" id="GEC29241.1"/>
    </source>
</evidence>
<dbReference type="RefSeq" id="WP_125911564.1">
    <property type="nucleotide sequence ID" value="NZ_BJNH01000113.1"/>
</dbReference>
<feature type="region of interest" description="Disordered" evidence="1">
    <location>
        <begin position="193"/>
        <end position="224"/>
    </location>
</feature>